<name>A0A6I2M8X4_9BACI</name>
<evidence type="ECO:0000313" key="3">
    <source>
        <dbReference type="Proteomes" id="UP000441585"/>
    </source>
</evidence>
<sequence length="84" mass="10482">MSTCRRHMNFYVIARMSDGSQVEGIIEDMDNEGVTMMIPEEVEESEMDANRQYGYRRRFRRFRRRRFPYYAFIFPFFIPYPFYY</sequence>
<accession>A0A6I2M8X4</accession>
<dbReference type="AlphaFoldDB" id="A0A6I2M8X4"/>
<dbReference type="EMBL" id="WKKF01000001">
    <property type="protein sequence ID" value="MRX53857.1"/>
    <property type="molecule type" value="Genomic_DNA"/>
</dbReference>
<keyword evidence="1" id="KW-0472">Membrane</keyword>
<evidence type="ECO:0000256" key="1">
    <source>
        <dbReference type="SAM" id="Phobius"/>
    </source>
</evidence>
<comment type="caution">
    <text evidence="2">The sequence shown here is derived from an EMBL/GenBank/DDBJ whole genome shotgun (WGS) entry which is preliminary data.</text>
</comment>
<keyword evidence="1" id="KW-0812">Transmembrane</keyword>
<feature type="transmembrane region" description="Helical" evidence="1">
    <location>
        <begin position="67"/>
        <end position="83"/>
    </location>
</feature>
<gene>
    <name evidence="2" type="ORF">GJU41_07715</name>
</gene>
<protein>
    <submittedName>
        <fullName evidence="2">Uncharacterized protein</fullName>
    </submittedName>
</protein>
<reference evidence="2 3" key="1">
    <citation type="submission" date="2019-11" db="EMBL/GenBank/DDBJ databases">
        <title>Bacillus idriensis genome.</title>
        <authorList>
            <person name="Konopka E.N."/>
            <person name="Newman J.D."/>
        </authorList>
    </citation>
    <scope>NUCLEOTIDE SEQUENCE [LARGE SCALE GENOMIC DNA]</scope>
    <source>
        <strain evidence="2 3">DSM 19097</strain>
    </source>
</reference>
<keyword evidence="3" id="KW-1185">Reference proteome</keyword>
<proteinExistence type="predicted"/>
<organism evidence="2 3">
    <name type="scientific">Metabacillus idriensis</name>
    <dbReference type="NCBI Taxonomy" id="324768"/>
    <lineage>
        <taxon>Bacteria</taxon>
        <taxon>Bacillati</taxon>
        <taxon>Bacillota</taxon>
        <taxon>Bacilli</taxon>
        <taxon>Bacillales</taxon>
        <taxon>Bacillaceae</taxon>
        <taxon>Metabacillus</taxon>
    </lineage>
</organism>
<keyword evidence="1" id="KW-1133">Transmembrane helix</keyword>
<dbReference type="Proteomes" id="UP000441585">
    <property type="component" value="Unassembled WGS sequence"/>
</dbReference>
<evidence type="ECO:0000313" key="2">
    <source>
        <dbReference type="EMBL" id="MRX53857.1"/>
    </source>
</evidence>